<gene>
    <name evidence="3" type="ORF">A2Y68_00225</name>
</gene>
<feature type="transmembrane region" description="Helical" evidence="1">
    <location>
        <begin position="179"/>
        <end position="197"/>
    </location>
</feature>
<feature type="domain" description="Glycosyltransferase RgtA/B/C/D-like" evidence="2">
    <location>
        <begin position="175"/>
        <end position="293"/>
    </location>
</feature>
<feature type="transmembrane region" description="Helical" evidence="1">
    <location>
        <begin position="422"/>
        <end position="441"/>
    </location>
</feature>
<keyword evidence="1" id="KW-0472">Membrane</keyword>
<proteinExistence type="predicted"/>
<evidence type="ECO:0000313" key="4">
    <source>
        <dbReference type="Proteomes" id="UP000176778"/>
    </source>
</evidence>
<comment type="caution">
    <text evidence="3">The sequence shown here is derived from an EMBL/GenBank/DDBJ whole genome shotgun (WGS) entry which is preliminary data.</text>
</comment>
<evidence type="ECO:0000259" key="2">
    <source>
        <dbReference type="Pfam" id="PF13231"/>
    </source>
</evidence>
<feature type="transmembrane region" description="Helical" evidence="1">
    <location>
        <begin position="383"/>
        <end position="402"/>
    </location>
</feature>
<dbReference type="Pfam" id="PF13231">
    <property type="entry name" value="PMT_2"/>
    <property type="match status" value="1"/>
</dbReference>
<keyword evidence="1" id="KW-0812">Transmembrane</keyword>
<dbReference type="STRING" id="1802479.A2Y68_00225"/>
<feature type="transmembrane region" description="Helical" evidence="1">
    <location>
        <begin position="104"/>
        <end position="124"/>
    </location>
</feature>
<dbReference type="InterPro" id="IPR038731">
    <property type="entry name" value="RgtA/B/C-like"/>
</dbReference>
<accession>A0A1F7X2R0</accession>
<keyword evidence="1" id="KW-1133">Transmembrane helix</keyword>
<feature type="transmembrane region" description="Helical" evidence="1">
    <location>
        <begin position="59"/>
        <end position="76"/>
    </location>
</feature>
<dbReference type="Proteomes" id="UP000176778">
    <property type="component" value="Unassembled WGS sequence"/>
</dbReference>
<dbReference type="AlphaFoldDB" id="A0A1F7X2R0"/>
<evidence type="ECO:0000256" key="1">
    <source>
        <dbReference type="SAM" id="Phobius"/>
    </source>
</evidence>
<feature type="transmembrane region" description="Helical" evidence="1">
    <location>
        <begin position="35"/>
        <end position="52"/>
    </location>
</feature>
<feature type="transmembrane region" description="Helical" evidence="1">
    <location>
        <begin position="349"/>
        <end position="371"/>
    </location>
</feature>
<dbReference type="EMBL" id="MGFR01000005">
    <property type="protein sequence ID" value="OGM09384.1"/>
    <property type="molecule type" value="Genomic_DNA"/>
</dbReference>
<name>A0A1F7X2R0_9BACT</name>
<feature type="transmembrane region" description="Helical" evidence="1">
    <location>
        <begin position="295"/>
        <end position="312"/>
    </location>
</feature>
<feature type="transmembrane region" description="Helical" evidence="1">
    <location>
        <begin position="145"/>
        <end position="173"/>
    </location>
</feature>
<evidence type="ECO:0000313" key="3">
    <source>
        <dbReference type="EMBL" id="OGM09384.1"/>
    </source>
</evidence>
<sequence length="449" mass="51553">MQVLIIILLICWFGHLASSLINPDAEMLEHLGFSYLLGTGLFTFILFVLSLFGMKITGPSILVVAAGFIYFLKATLRRKRGNFRHKFLSLIRSFSNFPFGEKTLTIVIAGFILMSLLSTLYWPVNEWDALALYDFRAKVITRTGYFVQVASNYSYFAHYPLLTSLLHAIVYIFNGHNPQFVYSMQFLSFVMIFGASLRRFTTRRASLLATLLVVSTPILLKHSTISYTNLPYTIYFVLGMIYLFLSMEKQKKRYLILSGLMVGLSTWARDVEPFWLAGLIVLVVYAVWKRKYFYPFIYSVPFFAIQLPWRFLMVKFFGKARGVANQLSGAAVELVQKLDPDRIKEILSFVYSSVIISWGILFPIFITIAVVSFVQKSKAGRSTLLLIIAANFVILIVGTYLFSLNYPGWDHIPDSARRMAMFFSPLFIFYIGSTDIFARIANMMFFRKR</sequence>
<reference evidence="3 4" key="1">
    <citation type="journal article" date="2016" name="Nat. Commun.">
        <title>Thousands of microbial genomes shed light on interconnected biogeochemical processes in an aquifer system.</title>
        <authorList>
            <person name="Anantharaman K."/>
            <person name="Brown C.T."/>
            <person name="Hug L.A."/>
            <person name="Sharon I."/>
            <person name="Castelle C.J."/>
            <person name="Probst A.J."/>
            <person name="Thomas B.C."/>
            <person name="Singh A."/>
            <person name="Wilkins M.J."/>
            <person name="Karaoz U."/>
            <person name="Brodie E.L."/>
            <person name="Williams K.H."/>
            <person name="Hubbard S.S."/>
            <person name="Banfield J.F."/>
        </authorList>
    </citation>
    <scope>NUCLEOTIDE SEQUENCE [LARGE SCALE GENOMIC DNA]</scope>
</reference>
<feature type="transmembrane region" description="Helical" evidence="1">
    <location>
        <begin position="226"/>
        <end position="245"/>
    </location>
</feature>
<organism evidence="3 4">
    <name type="scientific">Candidatus Woesebacteria bacterium RBG_13_46_13</name>
    <dbReference type="NCBI Taxonomy" id="1802479"/>
    <lineage>
        <taxon>Bacteria</taxon>
        <taxon>Candidatus Woeseibacteriota</taxon>
    </lineage>
</organism>
<protein>
    <recommendedName>
        <fullName evidence="2">Glycosyltransferase RgtA/B/C/D-like domain-containing protein</fullName>
    </recommendedName>
</protein>